<dbReference type="InterPro" id="IPR043597">
    <property type="entry name" value="TPH_dom"/>
</dbReference>
<evidence type="ECO:0000256" key="1">
    <source>
        <dbReference type="ARBA" id="ARBA00004138"/>
    </source>
</evidence>
<dbReference type="PANTHER" id="PTHR31183:SF1">
    <property type="entry name" value="CILIA- AND FLAGELLA-ASSOCIATED PROTEIN 53"/>
    <property type="match status" value="1"/>
</dbReference>
<dbReference type="EMBL" id="HBGJ01023521">
    <property type="protein sequence ID" value="CAD9256686.1"/>
    <property type="molecule type" value="Transcribed_RNA"/>
</dbReference>
<feature type="domain" description="Trichohyalin-plectin-homology" evidence="9">
    <location>
        <begin position="135"/>
        <end position="467"/>
    </location>
</feature>
<evidence type="ECO:0000256" key="7">
    <source>
        <dbReference type="SAM" id="Coils"/>
    </source>
</evidence>
<evidence type="ECO:0000256" key="6">
    <source>
        <dbReference type="ARBA" id="ARBA00033773"/>
    </source>
</evidence>
<dbReference type="PANTHER" id="PTHR31183">
    <property type="entry name" value="TRICHOPLEIN KERATIN FILAMENT-BINDING PROTEIN FAMILY MEMBER"/>
    <property type="match status" value="1"/>
</dbReference>
<evidence type="ECO:0000256" key="5">
    <source>
        <dbReference type="ARBA" id="ARBA00033747"/>
    </source>
</evidence>
<proteinExistence type="inferred from homology"/>
<accession>A0A7S1XRQ7</accession>
<dbReference type="Pfam" id="PF13868">
    <property type="entry name" value="TPH"/>
    <property type="match status" value="1"/>
</dbReference>
<comment type="subcellular location">
    <subcellularLocation>
        <location evidence="1">Cell projection</location>
        <location evidence="1">Cilium</location>
    </subcellularLocation>
</comment>
<feature type="coiled-coil region" evidence="7">
    <location>
        <begin position="223"/>
        <end position="288"/>
    </location>
</feature>
<comment type="similarity">
    <text evidence="5">Belongs to the CFAP53 family.</text>
</comment>
<dbReference type="AlphaFoldDB" id="A0A7S1XRQ7"/>
<dbReference type="InterPro" id="IPR043596">
    <property type="entry name" value="CFAP53/TCHP"/>
</dbReference>
<feature type="region of interest" description="Disordered" evidence="8">
    <location>
        <begin position="396"/>
        <end position="421"/>
    </location>
</feature>
<organism evidence="10">
    <name type="scientific">Phaeomonas parva</name>
    <dbReference type="NCBI Taxonomy" id="124430"/>
    <lineage>
        <taxon>Eukaryota</taxon>
        <taxon>Sar</taxon>
        <taxon>Stramenopiles</taxon>
        <taxon>Ochrophyta</taxon>
        <taxon>Pinguiophyceae</taxon>
        <taxon>Pinguiochrysidales</taxon>
        <taxon>Pinguiochrysidaceae</taxon>
        <taxon>Phaeomonas</taxon>
    </lineage>
</organism>
<keyword evidence="3" id="KW-0969">Cilium</keyword>
<gene>
    <name evidence="10" type="ORF">PPAR1163_LOCUS15057</name>
</gene>
<evidence type="ECO:0000256" key="4">
    <source>
        <dbReference type="ARBA" id="ARBA00023273"/>
    </source>
</evidence>
<protein>
    <recommendedName>
        <fullName evidence="6">Cilia- and flagella-associated protein 53</fullName>
    </recommendedName>
</protein>
<evidence type="ECO:0000313" key="10">
    <source>
        <dbReference type="EMBL" id="CAD9256686.1"/>
    </source>
</evidence>
<keyword evidence="4" id="KW-0966">Cell projection</keyword>
<evidence type="ECO:0000259" key="9">
    <source>
        <dbReference type="Pfam" id="PF13868"/>
    </source>
</evidence>
<keyword evidence="2 7" id="KW-0175">Coiled coil</keyword>
<dbReference type="GO" id="GO:0005929">
    <property type="term" value="C:cilium"/>
    <property type="evidence" value="ECO:0007669"/>
    <property type="project" value="UniProtKB-SubCell"/>
</dbReference>
<evidence type="ECO:0000256" key="2">
    <source>
        <dbReference type="ARBA" id="ARBA00023054"/>
    </source>
</evidence>
<reference evidence="10" key="1">
    <citation type="submission" date="2021-01" db="EMBL/GenBank/DDBJ databases">
        <authorList>
            <person name="Corre E."/>
            <person name="Pelletier E."/>
            <person name="Niang G."/>
            <person name="Scheremetjew M."/>
            <person name="Finn R."/>
            <person name="Kale V."/>
            <person name="Holt S."/>
            <person name="Cochrane G."/>
            <person name="Meng A."/>
            <person name="Brown T."/>
            <person name="Cohen L."/>
        </authorList>
    </citation>
    <scope>NUCLEOTIDE SEQUENCE</scope>
    <source>
        <strain evidence="10">CCMP2877</strain>
    </source>
</reference>
<feature type="coiled-coil region" evidence="7">
    <location>
        <begin position="54"/>
        <end position="131"/>
    </location>
</feature>
<evidence type="ECO:0000256" key="8">
    <source>
        <dbReference type="SAM" id="MobiDB-lite"/>
    </source>
</evidence>
<evidence type="ECO:0000256" key="3">
    <source>
        <dbReference type="ARBA" id="ARBA00023069"/>
    </source>
</evidence>
<name>A0A7S1XRQ7_9STRA</name>
<sequence>MARVLRHRTPMEQMALNRRKNEATEERIAHIGLSREALLKADWENKTQSRIEQRQEALLRARDEETAAERLRARRARLKGLYDAEYGGWITEMQSETETAEQRKERLRSKAMALKNRREAAQASFVEAKRQQQWRDSCDEARTLDSKALLHYVTAARKSELDFKETKNVTDKIEAAKFAEEWRGRMKVLEDREIADAHARHEANEACRRDLDEQVRIKGERRLQLIESMRKDAEEELTELAAAIQRDEDEQRRRTEEAHARGREVRAFNEARLNMRQERAALERQQDLLLLQYGMEQERKRIAEEQAKRQLEINATREYTEHLKELMIKEAQDDSEVDAIREREENRVWEKRDAELRAQTEARRRLMEIVHAGRQEQIKAKRERDAIDRILEEEQERNDAAELQKGLQMDREAAEKRKRDAQDNNTLLLKQIAMREQARLDELERERQEAEKWRADMRAVDQRAAAEAGEVKLYYPRSHSNWYT</sequence>